<sequence length="1345" mass="144883">MMAAALAAGAAGAAGTFAGSIIGSKSREDDDAGPSRSLEKQSTDGSFDKLDDLMDAPPVPGPKPASPKPEHMPGGYADDIEFAATLAAGLKHTGFDANIVIDDPTYHRRDSPPGSNELNGKHYYAPTVDSISDLSLQEKHRGPEPGFVLGEVETPKDESLPFQDAEDSSSKKLSKKEKKRLAKLAKESSDVVDAPHVSYEPESQSRAIYETPEQVEPEPKLSKKEKRRREKAAREAILDGQDSDGQIYAEPEPLVHSEASWENWEDTSDLKSRISRTRGIDSSEHSLVSAPIGSSSEVKPSRAIHSDDEWESTKKSKKKSKRSSGYDSPSRDLPVRSATAKVGVEDSGKKSRKSKRRSGTDDDFYRYDDERPSRTRDLFEDRDVSSIVSEPRTEDRQRKSRSSKPDYRYDDDDTKSVASAPGSSRKSRESEKTKEPDRRSSGIFSSIFKSSKDGEKQKKDSFLGNAGTFGAGVGILGIGAAALTPFNANNAFSEKKTDHEDISEWSRNVENYDPDIVARAIKPAIDPQYGDFLPLPPSEPGTPVGTPEELPTLPDSRPDTPPEERGFKRERPFHNRRRSAQETPSKIPSNTAIPIQLRMGGRSGPSSPALFKASPMSSPVVGMAESPTRSSPTVVRRPTSWDSSREFKPLYLVEHSRQISIDAPILEADLPALPPSESSSRGSPPESEGWESAHEYAQAMNDRGFDYGHYGDNSGLRLDTSLPLMQPSQHETGSQESTPKAETRPEFPDMSSLPRALDQGEPSTLAGSTEEYQPEPEPVESTSRDRSSYLLQSAPSSVKSVRSFRGDFDDYRLPEVPASPTRTYGAEEITTAVDYKDELASVGDHFSDAHEISSVRSVELISDAVKGKGKSVGFFEPGVAEDVPTSRDALAIEQAPAAEDASVIEKTVSPEEISSIEKAPAAEDVSVIEATPVVEEVSSAEKAPAAEDVPVIGITPVVEEVSSSEKGPATEDVSVIETIPIIEEVSSAERTPATRDISAIETTPIVEEISSAEKTPATEEISSLEKTPVVEEVLSAEKAPTIEDVSVIESTPTVEEAPAVGKVLITREMSSIEKNPITEETSVEKAPLIEETPITKEVPGTGEEEPTAEELSKMSAKDRKKAKRAVKKRAEALALGATEDVSAAEKAPVTEVVPVIERTPAIEEVPAVEKAPATEDVSAAENAPAIEEITSIEEAPVAEEVSSVEKAPLTEETPITKEVPGEEEPTADELSKMSAKDRKKAKRAAKKRAEALALGLAAGVAVGVAANTSKSTESETPAPREEETSALEQAPANDKAITTEEIPPVENAPTADVASTTEKALIADEAPTAENPPPPTRPSDRKCPY</sequence>
<gene>
    <name evidence="2" type="ORF">IM811_013237</name>
</gene>
<feature type="compositionally biased region" description="Basic and acidic residues" evidence="1">
    <location>
        <begin position="391"/>
        <end position="408"/>
    </location>
</feature>
<feature type="region of interest" description="Disordered" evidence="1">
    <location>
        <begin position="102"/>
        <end position="466"/>
    </location>
</feature>
<dbReference type="Proteomes" id="UP000616885">
    <property type="component" value="Unassembled WGS sequence"/>
</dbReference>
<feature type="compositionally biased region" description="Basic and acidic residues" evidence="1">
    <location>
        <begin position="358"/>
        <end position="384"/>
    </location>
</feature>
<feature type="compositionally biased region" description="Basic and acidic residues" evidence="1">
    <location>
        <begin position="556"/>
        <end position="573"/>
    </location>
</feature>
<feature type="compositionally biased region" description="Basic and acidic residues" evidence="1">
    <location>
        <begin position="37"/>
        <end position="52"/>
    </location>
</feature>
<feature type="region of interest" description="Disordered" evidence="1">
    <location>
        <begin position="1265"/>
        <end position="1345"/>
    </location>
</feature>
<feature type="compositionally biased region" description="Pro residues" evidence="1">
    <location>
        <begin position="57"/>
        <end position="67"/>
    </location>
</feature>
<evidence type="ECO:0000313" key="2">
    <source>
        <dbReference type="EMBL" id="KAF9751443.1"/>
    </source>
</evidence>
<feature type="compositionally biased region" description="Low complexity" evidence="1">
    <location>
        <begin position="675"/>
        <end position="687"/>
    </location>
</feature>
<proteinExistence type="predicted"/>
<feature type="compositionally biased region" description="Low complexity" evidence="1">
    <location>
        <begin position="1192"/>
        <end position="1207"/>
    </location>
</feature>
<feature type="compositionally biased region" description="Basic and acidic residues" evidence="1">
    <location>
        <begin position="268"/>
        <end position="284"/>
    </location>
</feature>
<reference evidence="2" key="1">
    <citation type="submission" date="2020-10" db="EMBL/GenBank/DDBJ databases">
        <title>High-Quality Genome Resource of Clonostachys rosea strain S41 by Oxford Nanopore Long-Read Sequencing.</title>
        <authorList>
            <person name="Wang H."/>
        </authorList>
    </citation>
    <scope>NUCLEOTIDE SEQUENCE</scope>
    <source>
        <strain evidence="2">S41</strain>
    </source>
</reference>
<evidence type="ECO:0000256" key="1">
    <source>
        <dbReference type="SAM" id="MobiDB-lite"/>
    </source>
</evidence>
<feature type="compositionally biased region" description="Basic residues" evidence="1">
    <location>
        <begin position="172"/>
        <end position="183"/>
    </location>
</feature>
<feature type="compositionally biased region" description="Polar residues" evidence="1">
    <location>
        <begin position="761"/>
        <end position="771"/>
    </location>
</feature>
<feature type="compositionally biased region" description="Basic and acidic residues" evidence="1">
    <location>
        <begin position="304"/>
        <end position="314"/>
    </location>
</feature>
<evidence type="ECO:0000313" key="3">
    <source>
        <dbReference type="Proteomes" id="UP000616885"/>
    </source>
</evidence>
<feature type="compositionally biased region" description="Basic and acidic residues" evidence="1">
    <location>
        <begin position="426"/>
        <end position="440"/>
    </location>
</feature>
<feature type="compositionally biased region" description="Polar residues" evidence="1">
    <location>
        <begin position="789"/>
        <end position="800"/>
    </location>
</feature>
<dbReference type="PANTHER" id="PTHR39414:SF2">
    <property type="entry name" value="FLOCCULATION PROTEIN FLO11-LIKE"/>
    <property type="match status" value="1"/>
</dbReference>
<feature type="region of interest" description="Disordered" evidence="1">
    <location>
        <begin position="528"/>
        <end position="647"/>
    </location>
</feature>
<feature type="region of interest" description="Disordered" evidence="1">
    <location>
        <begin position="1097"/>
        <end position="1123"/>
    </location>
</feature>
<protein>
    <recommendedName>
        <fullName evidence="4">Involucrin repeat protein</fullName>
    </recommendedName>
</protein>
<accession>A0A8H7N975</accession>
<evidence type="ECO:0008006" key="4">
    <source>
        <dbReference type="Google" id="ProtNLM"/>
    </source>
</evidence>
<feature type="compositionally biased region" description="Polar residues" evidence="1">
    <location>
        <begin position="581"/>
        <end position="593"/>
    </location>
</feature>
<feature type="compositionally biased region" description="Basic and acidic residues" evidence="1">
    <location>
        <begin position="450"/>
        <end position="461"/>
    </location>
</feature>
<feature type="region of interest" description="Disordered" evidence="1">
    <location>
        <begin position="1166"/>
        <end position="1248"/>
    </location>
</feature>
<feature type="compositionally biased region" description="Polar residues" evidence="1">
    <location>
        <begin position="726"/>
        <end position="738"/>
    </location>
</feature>
<feature type="compositionally biased region" description="Basic residues" evidence="1">
    <location>
        <begin position="1237"/>
        <end position="1246"/>
    </location>
</feature>
<name>A0A8H7N975_BIOOC</name>
<dbReference type="EMBL" id="JADCTT010000005">
    <property type="protein sequence ID" value="KAF9751443.1"/>
    <property type="molecule type" value="Genomic_DNA"/>
</dbReference>
<organism evidence="2 3">
    <name type="scientific">Bionectria ochroleuca</name>
    <name type="common">Gliocladium roseum</name>
    <dbReference type="NCBI Taxonomy" id="29856"/>
    <lineage>
        <taxon>Eukaryota</taxon>
        <taxon>Fungi</taxon>
        <taxon>Dikarya</taxon>
        <taxon>Ascomycota</taxon>
        <taxon>Pezizomycotina</taxon>
        <taxon>Sordariomycetes</taxon>
        <taxon>Hypocreomycetidae</taxon>
        <taxon>Hypocreales</taxon>
        <taxon>Bionectriaceae</taxon>
        <taxon>Clonostachys</taxon>
    </lineage>
</organism>
<dbReference type="PANTHER" id="PTHR39414">
    <property type="entry name" value="SERINE/ARGININE REPETITIVE MATRIX PROTEIN 5-RELATED"/>
    <property type="match status" value="1"/>
</dbReference>
<feature type="region of interest" description="Disordered" evidence="1">
    <location>
        <begin position="23"/>
        <end position="77"/>
    </location>
</feature>
<feature type="region of interest" description="Disordered" evidence="1">
    <location>
        <begin position="668"/>
        <end position="803"/>
    </location>
</feature>
<comment type="caution">
    <text evidence="2">The sequence shown here is derived from an EMBL/GenBank/DDBJ whole genome shotgun (WGS) entry which is preliminary data.</text>
</comment>